<dbReference type="Proteomes" id="UP001497516">
    <property type="component" value="Chromosome 9"/>
</dbReference>
<protein>
    <submittedName>
        <fullName evidence="3">Uncharacterized protein</fullName>
    </submittedName>
</protein>
<accession>A0AAV2GHC0</accession>
<gene>
    <name evidence="3" type="ORF">LTRI10_LOCUS49608</name>
</gene>
<organism evidence="3 4">
    <name type="scientific">Linum trigynum</name>
    <dbReference type="NCBI Taxonomy" id="586398"/>
    <lineage>
        <taxon>Eukaryota</taxon>
        <taxon>Viridiplantae</taxon>
        <taxon>Streptophyta</taxon>
        <taxon>Embryophyta</taxon>
        <taxon>Tracheophyta</taxon>
        <taxon>Spermatophyta</taxon>
        <taxon>Magnoliopsida</taxon>
        <taxon>eudicotyledons</taxon>
        <taxon>Gunneridae</taxon>
        <taxon>Pentapetalae</taxon>
        <taxon>rosids</taxon>
        <taxon>fabids</taxon>
        <taxon>Malpighiales</taxon>
        <taxon>Linaceae</taxon>
        <taxon>Linum</taxon>
    </lineage>
</organism>
<evidence type="ECO:0000256" key="1">
    <source>
        <dbReference type="SAM" id="MobiDB-lite"/>
    </source>
</evidence>
<evidence type="ECO:0000313" key="3">
    <source>
        <dbReference type="EMBL" id="CAL1410166.1"/>
    </source>
</evidence>
<keyword evidence="2" id="KW-0732">Signal</keyword>
<dbReference type="EMBL" id="OZ034822">
    <property type="protein sequence ID" value="CAL1410166.1"/>
    <property type="molecule type" value="Genomic_DNA"/>
</dbReference>
<feature type="chain" id="PRO_5043617984" evidence="2">
    <location>
        <begin position="22"/>
        <end position="108"/>
    </location>
</feature>
<name>A0AAV2GHC0_9ROSI</name>
<feature type="compositionally biased region" description="Pro residues" evidence="1">
    <location>
        <begin position="65"/>
        <end position="74"/>
    </location>
</feature>
<keyword evidence="4" id="KW-1185">Reference proteome</keyword>
<sequence length="108" mass="11177">MAHHLLLHLFLVALSLLSLHATTLQPNNPASSPCKGKLSIGKNMDDDGGSGQEGQRRKLLQKMAPAPPPPPPPVVIVKVPGAGAPGGNPSGKKDKKGKGKKGKKGKKQ</sequence>
<reference evidence="3 4" key="1">
    <citation type="submission" date="2024-04" db="EMBL/GenBank/DDBJ databases">
        <authorList>
            <person name="Fracassetti M."/>
        </authorList>
    </citation>
    <scope>NUCLEOTIDE SEQUENCE [LARGE SCALE GENOMIC DNA]</scope>
</reference>
<feature type="signal peptide" evidence="2">
    <location>
        <begin position="1"/>
        <end position="21"/>
    </location>
</feature>
<proteinExistence type="predicted"/>
<feature type="compositionally biased region" description="Basic residues" evidence="1">
    <location>
        <begin position="93"/>
        <end position="108"/>
    </location>
</feature>
<dbReference type="AlphaFoldDB" id="A0AAV2GHC0"/>
<evidence type="ECO:0000256" key="2">
    <source>
        <dbReference type="SAM" id="SignalP"/>
    </source>
</evidence>
<evidence type="ECO:0000313" key="4">
    <source>
        <dbReference type="Proteomes" id="UP001497516"/>
    </source>
</evidence>
<feature type="region of interest" description="Disordered" evidence="1">
    <location>
        <begin position="23"/>
        <end position="108"/>
    </location>
</feature>